<evidence type="ECO:0000313" key="1">
    <source>
        <dbReference type="EMBL" id="CAB4149590.1"/>
    </source>
</evidence>
<gene>
    <name evidence="2" type="ORF">UFOVP1081_12</name>
    <name evidence="3" type="ORF">UFOVP1433_12</name>
    <name evidence="1" type="ORF">UFOVP553_12</name>
</gene>
<dbReference type="Pfam" id="PF13262">
    <property type="entry name" value="DUF4054"/>
    <property type="match status" value="1"/>
</dbReference>
<evidence type="ECO:0000313" key="2">
    <source>
        <dbReference type="EMBL" id="CAB4182607.1"/>
    </source>
</evidence>
<dbReference type="EMBL" id="LR797038">
    <property type="protein sequence ID" value="CAB4182607.1"/>
    <property type="molecule type" value="Genomic_DNA"/>
</dbReference>
<organism evidence="2">
    <name type="scientific">uncultured Caudovirales phage</name>
    <dbReference type="NCBI Taxonomy" id="2100421"/>
    <lineage>
        <taxon>Viruses</taxon>
        <taxon>Duplodnaviria</taxon>
        <taxon>Heunggongvirae</taxon>
        <taxon>Uroviricota</taxon>
        <taxon>Caudoviricetes</taxon>
        <taxon>Peduoviridae</taxon>
        <taxon>Maltschvirus</taxon>
        <taxon>Maltschvirus maltsch</taxon>
    </lineage>
</organism>
<accession>A0A6J5QJJ3</accession>
<name>A0A6J5QJJ3_9CAUD</name>
<sequence>MTSPGVVTFDYATWAGQYPALAAIYAAPQAQGFFNQATLYVQNTGASVIVDATVGGPRETILYMLTSHIAGLDVRATQSADVAGAIVGRMNAASEGSASAGFENALPGSAAWFAQTRFGFAAWQAMAPYRAGLYIAAPQIPRSSQSYPMGFGRWPT</sequence>
<dbReference type="InterPro" id="IPR025127">
    <property type="entry name" value="DUF4054"/>
</dbReference>
<reference evidence="2" key="1">
    <citation type="submission" date="2020-05" db="EMBL/GenBank/DDBJ databases">
        <authorList>
            <person name="Chiriac C."/>
            <person name="Salcher M."/>
            <person name="Ghai R."/>
            <person name="Kavagutti S V."/>
        </authorList>
    </citation>
    <scope>NUCLEOTIDE SEQUENCE</scope>
</reference>
<dbReference type="EMBL" id="LR796529">
    <property type="protein sequence ID" value="CAB4149590.1"/>
    <property type="molecule type" value="Genomic_DNA"/>
</dbReference>
<evidence type="ECO:0008006" key="4">
    <source>
        <dbReference type="Google" id="ProtNLM"/>
    </source>
</evidence>
<proteinExistence type="predicted"/>
<protein>
    <recommendedName>
        <fullName evidence="4">DUF4054 domain-containing protein</fullName>
    </recommendedName>
</protein>
<evidence type="ECO:0000313" key="3">
    <source>
        <dbReference type="EMBL" id="CAB4212621.1"/>
    </source>
</evidence>
<dbReference type="EMBL" id="LR797392">
    <property type="protein sequence ID" value="CAB4212621.1"/>
    <property type="molecule type" value="Genomic_DNA"/>
</dbReference>